<dbReference type="Pfam" id="PF01195">
    <property type="entry name" value="Pept_tRNA_hydro"/>
    <property type="match status" value="1"/>
</dbReference>
<protein>
    <recommendedName>
        <fullName evidence="6 7">Peptidyl-tRNA hydrolase</fullName>
        <shortName evidence="7">Pth</shortName>
        <ecNumber evidence="1 7">3.1.1.29</ecNumber>
    </recommendedName>
</protein>
<evidence type="ECO:0000256" key="8">
    <source>
        <dbReference type="SAM" id="MobiDB-lite"/>
    </source>
</evidence>
<comment type="similarity">
    <text evidence="5 7">Belongs to the PTH family.</text>
</comment>
<evidence type="ECO:0000313" key="10">
    <source>
        <dbReference type="Proteomes" id="UP001293718"/>
    </source>
</evidence>
<evidence type="ECO:0000256" key="7">
    <source>
        <dbReference type="HAMAP-Rule" id="MF_00083"/>
    </source>
</evidence>
<proteinExistence type="inferred from homology"/>
<evidence type="ECO:0000256" key="1">
    <source>
        <dbReference type="ARBA" id="ARBA00013260"/>
    </source>
</evidence>
<evidence type="ECO:0000256" key="6">
    <source>
        <dbReference type="ARBA" id="ARBA00050038"/>
    </source>
</evidence>
<feature type="binding site" evidence="7">
    <location>
        <position position="114"/>
    </location>
    <ligand>
        <name>tRNA</name>
        <dbReference type="ChEBI" id="CHEBI:17843"/>
    </ligand>
</feature>
<evidence type="ECO:0000256" key="4">
    <source>
        <dbReference type="ARBA" id="ARBA00022884"/>
    </source>
</evidence>
<dbReference type="InterPro" id="IPR036416">
    <property type="entry name" value="Pept_tRNA_hydro_sf"/>
</dbReference>
<comment type="catalytic activity">
    <reaction evidence="7">
        <text>an N-acyl-L-alpha-aminoacyl-tRNA + H2O = an N-acyl-L-amino acid + a tRNA + H(+)</text>
        <dbReference type="Rhea" id="RHEA:54448"/>
        <dbReference type="Rhea" id="RHEA-COMP:10123"/>
        <dbReference type="Rhea" id="RHEA-COMP:13883"/>
        <dbReference type="ChEBI" id="CHEBI:15377"/>
        <dbReference type="ChEBI" id="CHEBI:15378"/>
        <dbReference type="ChEBI" id="CHEBI:59874"/>
        <dbReference type="ChEBI" id="CHEBI:78442"/>
        <dbReference type="ChEBI" id="CHEBI:138191"/>
        <dbReference type="EC" id="3.1.1.29"/>
    </reaction>
</comment>
<comment type="subcellular location">
    <subcellularLocation>
        <location evidence="7">Cytoplasm</location>
    </subcellularLocation>
</comment>
<sequence length="225" mass="24372">MIRLLVGLGNPGPEYEDTRHNAGFWWVDAVARQLRTTLVADRSYWGLVARVNRPEGPLWLLEPQTYMNLSGKSVAALARFFKIAPEEILVAHDELDVLPGQMKLKRGGSHAGHNGLKDMQAQLGSADFWRLRLGIGHPGVKAEVVNYVLKKPSPTDREAIYACIDKSLQALDLLLAADMERATMKLNARPPRPKPPKPAAAPAAAATPAAPTASGEDGENKGSVS</sequence>
<gene>
    <name evidence="7 9" type="primary">pth</name>
    <name evidence="9" type="ORF">SM757_02610</name>
</gene>
<comment type="caution">
    <text evidence="9">The sequence shown here is derived from an EMBL/GenBank/DDBJ whole genome shotgun (WGS) entry which is preliminary data.</text>
</comment>
<evidence type="ECO:0000256" key="2">
    <source>
        <dbReference type="ARBA" id="ARBA00022555"/>
    </source>
</evidence>
<organism evidence="9 10">
    <name type="scientific">Azohydromonas lata</name>
    <dbReference type="NCBI Taxonomy" id="45677"/>
    <lineage>
        <taxon>Bacteria</taxon>
        <taxon>Pseudomonadati</taxon>
        <taxon>Pseudomonadota</taxon>
        <taxon>Betaproteobacteria</taxon>
        <taxon>Burkholderiales</taxon>
        <taxon>Sphaerotilaceae</taxon>
        <taxon>Azohydromonas</taxon>
    </lineage>
</organism>
<dbReference type="HAMAP" id="MF_00083">
    <property type="entry name" value="Pept_tRNA_hydro_bact"/>
    <property type="match status" value="1"/>
</dbReference>
<dbReference type="EMBL" id="JAXOJX010000002">
    <property type="protein sequence ID" value="MDZ5455460.1"/>
    <property type="molecule type" value="Genomic_DNA"/>
</dbReference>
<comment type="function">
    <text evidence="7">Catalyzes the release of premature peptidyl moieties from peptidyl-tRNA molecules trapped in stalled 50S ribosomal subunits, and thus maintains levels of free tRNAs and 50S ribosomes.</text>
</comment>
<dbReference type="InterPro" id="IPR018171">
    <property type="entry name" value="Pept_tRNA_hydro_CS"/>
</dbReference>
<dbReference type="EC" id="3.1.1.29" evidence="1 7"/>
<feature type="site" description="Discriminates between blocked and unblocked aminoacyl-tRNA" evidence="7">
    <location>
        <position position="10"/>
    </location>
</feature>
<dbReference type="Gene3D" id="3.40.50.1470">
    <property type="entry name" value="Peptidyl-tRNA hydrolase"/>
    <property type="match status" value="1"/>
</dbReference>
<keyword evidence="2 7" id="KW-0820">tRNA-binding</keyword>
<dbReference type="Proteomes" id="UP001293718">
    <property type="component" value="Unassembled WGS sequence"/>
</dbReference>
<keyword evidence="4 7" id="KW-0694">RNA-binding</keyword>
<feature type="binding site" evidence="7">
    <location>
        <position position="68"/>
    </location>
    <ligand>
        <name>tRNA</name>
        <dbReference type="ChEBI" id="CHEBI:17843"/>
    </ligand>
</feature>
<dbReference type="NCBIfam" id="TIGR00447">
    <property type="entry name" value="pth"/>
    <property type="match status" value="1"/>
</dbReference>
<comment type="subunit">
    <text evidence="7">Monomer.</text>
</comment>
<dbReference type="GO" id="GO:0004045">
    <property type="term" value="F:peptidyl-tRNA hydrolase activity"/>
    <property type="evidence" value="ECO:0007669"/>
    <property type="project" value="UniProtKB-EC"/>
</dbReference>
<name>A0ABU5I9Y3_9BURK</name>
<feature type="active site" description="Proton acceptor" evidence="7">
    <location>
        <position position="20"/>
    </location>
</feature>
<feature type="region of interest" description="Disordered" evidence="8">
    <location>
        <begin position="185"/>
        <end position="225"/>
    </location>
</feature>
<dbReference type="SUPFAM" id="SSF53178">
    <property type="entry name" value="Peptidyl-tRNA hydrolase-like"/>
    <property type="match status" value="1"/>
</dbReference>
<dbReference type="PANTHER" id="PTHR17224:SF1">
    <property type="entry name" value="PEPTIDYL-TRNA HYDROLASE"/>
    <property type="match status" value="1"/>
</dbReference>
<feature type="site" description="Stabilizes the basic form of H active site to accept a proton" evidence="7">
    <location>
        <position position="93"/>
    </location>
</feature>
<dbReference type="PROSITE" id="PS01196">
    <property type="entry name" value="PEPT_TRNA_HYDROL_2"/>
    <property type="match status" value="1"/>
</dbReference>
<keyword evidence="10" id="KW-1185">Reference proteome</keyword>
<dbReference type="PANTHER" id="PTHR17224">
    <property type="entry name" value="PEPTIDYL-TRNA HYDROLASE"/>
    <property type="match status" value="1"/>
</dbReference>
<accession>A0ABU5I9Y3</accession>
<dbReference type="InterPro" id="IPR001328">
    <property type="entry name" value="Pept_tRNA_hydro"/>
</dbReference>
<feature type="binding site" evidence="7">
    <location>
        <position position="15"/>
    </location>
    <ligand>
        <name>tRNA</name>
        <dbReference type="ChEBI" id="CHEBI:17843"/>
    </ligand>
</feature>
<comment type="function">
    <text evidence="7">Hydrolyzes ribosome-free peptidyl-tRNAs (with 1 or more amino acids incorporated), which drop off the ribosome during protein synthesis, or as a result of ribosome stalling.</text>
</comment>
<feature type="binding site" evidence="7">
    <location>
        <position position="66"/>
    </location>
    <ligand>
        <name>tRNA</name>
        <dbReference type="ChEBI" id="CHEBI:17843"/>
    </ligand>
</feature>
<keyword evidence="3 7" id="KW-0378">Hydrolase</keyword>
<feature type="compositionally biased region" description="Low complexity" evidence="8">
    <location>
        <begin position="200"/>
        <end position="213"/>
    </location>
</feature>
<keyword evidence="7" id="KW-0963">Cytoplasm</keyword>
<evidence type="ECO:0000256" key="5">
    <source>
        <dbReference type="ARBA" id="ARBA00038063"/>
    </source>
</evidence>
<evidence type="ECO:0000256" key="3">
    <source>
        <dbReference type="ARBA" id="ARBA00022801"/>
    </source>
</evidence>
<dbReference type="CDD" id="cd00462">
    <property type="entry name" value="PTH"/>
    <property type="match status" value="1"/>
</dbReference>
<evidence type="ECO:0000313" key="9">
    <source>
        <dbReference type="EMBL" id="MDZ5455460.1"/>
    </source>
</evidence>
<reference evidence="9 10" key="1">
    <citation type="submission" date="2023-11" db="EMBL/GenBank/DDBJ databases">
        <title>Draft genome of Azohydromonas lata strain H1 (DSM1123), a polyhydroxyalkanoate producer.</title>
        <authorList>
            <person name="Traversa D."/>
            <person name="D'Addabbo P."/>
            <person name="Pazzani C."/>
            <person name="Manzari C."/>
            <person name="Chiara M."/>
            <person name="Scrascia M."/>
        </authorList>
    </citation>
    <scope>NUCLEOTIDE SEQUENCE [LARGE SCALE GENOMIC DNA]</scope>
    <source>
        <strain evidence="9 10">H1</strain>
    </source>
</reference>
<dbReference type="RefSeq" id="WP_322464276.1">
    <property type="nucleotide sequence ID" value="NZ_JAXOJX010000002.1"/>
</dbReference>